<dbReference type="Pfam" id="PF17800">
    <property type="entry name" value="NPL"/>
    <property type="match status" value="1"/>
</dbReference>
<evidence type="ECO:0000313" key="4">
    <source>
        <dbReference type="Proteomes" id="UP000521943"/>
    </source>
</evidence>
<comment type="caution">
    <text evidence="3">The sequence shown here is derived from an EMBL/GenBank/DDBJ whole genome shotgun (WGS) entry which is preliminary data.</text>
</comment>
<dbReference type="InterPro" id="IPR041232">
    <property type="entry name" value="NPL"/>
</dbReference>
<evidence type="ECO:0000256" key="1">
    <source>
        <dbReference type="SAM" id="Phobius"/>
    </source>
</evidence>
<name>A0A8H6HL69_9AGAR</name>
<dbReference type="Pfam" id="PF10104">
    <property type="entry name" value="Brr6_like_C_C"/>
    <property type="match status" value="1"/>
</dbReference>
<dbReference type="PANTHER" id="PTHR28136">
    <property type="entry name" value="NUCLEUS EXPORT PROTEIN BRR6"/>
    <property type="match status" value="1"/>
</dbReference>
<feature type="transmembrane region" description="Helical" evidence="1">
    <location>
        <begin position="332"/>
        <end position="350"/>
    </location>
</feature>
<dbReference type="PANTHER" id="PTHR28136:SF1">
    <property type="entry name" value="NUCLEUS EXPORT PROTEIN BRL1"/>
    <property type="match status" value="1"/>
</dbReference>
<keyword evidence="4" id="KW-1185">Reference proteome</keyword>
<dbReference type="OrthoDB" id="2838446at2759"/>
<sequence length="461" mass="51664">MEEKLESKGIWSVAIDQRKWVRVKPGSPIHVTSVCLPFKIHTPHPSKNRNSSRQACIKSSLTLSIARPGVFDESPRRVAITTLIPQKLEQVECDFWLYPGKDYVFEASGNWLHLLGEFVDSDKPTVHRFIISAPIMPASRPPTEPKLSYASIGLNEEEDEEEEDCTFSTTNALYFAPMPPNMTSASLSLETLTQRHMNAPGLPLLWHEHGSTSMAHRSYCGCFDLYATLTLVLRTEPQGGPGPVTPLTFLRHNLLSRIAMIPMLWGKREKSKPGVGRENHSNRELTALDWSLPRNKSLEKANVHQNASIFNLIMPHIQPSAAQRAMSITAKLTVLLVFFACGLVTAYVIWHDVRKRALAASESIASERSHCSSLYAENHCGHMRAPVFDKMCQEWLECSQQDITAINHLSLLGSYISEACNSLIHGMSWQSKVFLLAFVAITLKTQCAWGERLIECLFSAQ</sequence>
<dbReference type="AlphaFoldDB" id="A0A8H6HL69"/>
<dbReference type="InterPro" id="IPR018767">
    <property type="entry name" value="Brl1/Brr6_dom"/>
</dbReference>
<dbReference type="GO" id="GO:0031965">
    <property type="term" value="C:nuclear membrane"/>
    <property type="evidence" value="ECO:0007669"/>
    <property type="project" value="InterPro"/>
</dbReference>
<dbReference type="SMART" id="SM01042">
    <property type="entry name" value="Brr6_like_C_C"/>
    <property type="match status" value="1"/>
</dbReference>
<feature type="domain" description="Brl1/Brr6" evidence="2">
    <location>
        <begin position="326"/>
        <end position="446"/>
    </location>
</feature>
<reference evidence="3 4" key="1">
    <citation type="submission" date="2020-07" db="EMBL/GenBank/DDBJ databases">
        <title>Comparative genomics of pyrophilous fungi reveals a link between fire events and developmental genes.</title>
        <authorList>
            <consortium name="DOE Joint Genome Institute"/>
            <person name="Steindorff A.S."/>
            <person name="Carver A."/>
            <person name="Calhoun S."/>
            <person name="Stillman K."/>
            <person name="Liu H."/>
            <person name="Lipzen A."/>
            <person name="Pangilinan J."/>
            <person name="Labutti K."/>
            <person name="Bruns T.D."/>
            <person name="Grigoriev I.V."/>
        </authorList>
    </citation>
    <scope>NUCLEOTIDE SEQUENCE [LARGE SCALE GENOMIC DNA]</scope>
    <source>
        <strain evidence="3 4">CBS 144469</strain>
    </source>
</reference>
<dbReference type="EMBL" id="JACGCI010000071">
    <property type="protein sequence ID" value="KAF6748402.1"/>
    <property type="molecule type" value="Genomic_DNA"/>
</dbReference>
<evidence type="ECO:0000259" key="2">
    <source>
        <dbReference type="SMART" id="SM01042"/>
    </source>
</evidence>
<protein>
    <submittedName>
        <fullName evidence="3">Di-sulfide bridge nucleocytoplasmic transport domain-containing protein</fullName>
    </submittedName>
</protein>
<accession>A0A8H6HL69</accession>
<gene>
    <name evidence="3" type="ORF">DFP72DRAFT_1074296</name>
</gene>
<keyword evidence="1" id="KW-0472">Membrane</keyword>
<dbReference type="InterPro" id="IPR040202">
    <property type="entry name" value="Brl1/Brr6"/>
</dbReference>
<dbReference type="Proteomes" id="UP000521943">
    <property type="component" value="Unassembled WGS sequence"/>
</dbReference>
<keyword evidence="1" id="KW-0812">Transmembrane</keyword>
<evidence type="ECO:0000313" key="3">
    <source>
        <dbReference type="EMBL" id="KAF6748402.1"/>
    </source>
</evidence>
<organism evidence="3 4">
    <name type="scientific">Ephemerocybe angulata</name>
    <dbReference type="NCBI Taxonomy" id="980116"/>
    <lineage>
        <taxon>Eukaryota</taxon>
        <taxon>Fungi</taxon>
        <taxon>Dikarya</taxon>
        <taxon>Basidiomycota</taxon>
        <taxon>Agaricomycotina</taxon>
        <taxon>Agaricomycetes</taxon>
        <taxon>Agaricomycetidae</taxon>
        <taxon>Agaricales</taxon>
        <taxon>Agaricineae</taxon>
        <taxon>Psathyrellaceae</taxon>
        <taxon>Ephemerocybe</taxon>
    </lineage>
</organism>
<keyword evidence="1" id="KW-1133">Transmembrane helix</keyword>
<dbReference type="GO" id="GO:0055088">
    <property type="term" value="P:lipid homeostasis"/>
    <property type="evidence" value="ECO:0007669"/>
    <property type="project" value="InterPro"/>
</dbReference>
<proteinExistence type="predicted"/>
<dbReference type="GO" id="GO:0006998">
    <property type="term" value="P:nuclear envelope organization"/>
    <property type="evidence" value="ECO:0007669"/>
    <property type="project" value="InterPro"/>
</dbReference>